<proteinExistence type="predicted"/>
<organism evidence="1 2">
    <name type="scientific">Hymenobacter ginsengisoli</name>
    <dbReference type="NCBI Taxonomy" id="1051626"/>
    <lineage>
        <taxon>Bacteria</taxon>
        <taxon>Pseudomonadati</taxon>
        <taxon>Bacteroidota</taxon>
        <taxon>Cytophagia</taxon>
        <taxon>Cytophagales</taxon>
        <taxon>Hymenobacteraceae</taxon>
        <taxon>Hymenobacter</taxon>
    </lineage>
</organism>
<evidence type="ECO:0000313" key="2">
    <source>
        <dbReference type="Proteomes" id="UP001501243"/>
    </source>
</evidence>
<dbReference type="Proteomes" id="UP001501243">
    <property type="component" value="Unassembled WGS sequence"/>
</dbReference>
<reference evidence="2" key="1">
    <citation type="journal article" date="2019" name="Int. J. Syst. Evol. Microbiol.">
        <title>The Global Catalogue of Microorganisms (GCM) 10K type strain sequencing project: providing services to taxonomists for standard genome sequencing and annotation.</title>
        <authorList>
            <consortium name="The Broad Institute Genomics Platform"/>
            <consortium name="The Broad Institute Genome Sequencing Center for Infectious Disease"/>
            <person name="Wu L."/>
            <person name="Ma J."/>
        </authorList>
    </citation>
    <scope>NUCLEOTIDE SEQUENCE [LARGE SCALE GENOMIC DNA]</scope>
    <source>
        <strain evidence="2">JCM 17841</strain>
    </source>
</reference>
<evidence type="ECO:0000313" key="1">
    <source>
        <dbReference type="EMBL" id="GAA4504712.1"/>
    </source>
</evidence>
<dbReference type="InterPro" id="IPR016084">
    <property type="entry name" value="Haem_Oase-like_multi-hlx"/>
</dbReference>
<accession>A0ABP8QKZ5</accession>
<keyword evidence="2" id="KW-1185">Reference proteome</keyword>
<sequence>MITPPAPAPILARLRTETRPYHDAVEQNEFNQALAAGTPSEAATARFLAKMYGFLAPYEAALLGHAAALGPAWEIPERLRAHLILEDLHATPGQLPLCPSMPPLATVPQLLGAMYVLEGSTLGGQVLARQLAKAGSDLHRYFIGYGERTGPRWKAFCQLLAQTTTDANENDIVQSAIHTFQHLAAWLARP</sequence>
<dbReference type="EMBL" id="BAABGQ010000008">
    <property type="protein sequence ID" value="GAA4504712.1"/>
    <property type="molecule type" value="Genomic_DNA"/>
</dbReference>
<protein>
    <submittedName>
        <fullName evidence="1">Biliverdin-producing heme oxygenase</fullName>
    </submittedName>
</protein>
<name>A0ABP8QKZ5_9BACT</name>
<dbReference type="CDD" id="cd19166">
    <property type="entry name" value="HemeO-bac"/>
    <property type="match status" value="1"/>
</dbReference>
<gene>
    <name evidence="1" type="ORF">GCM10023172_31410</name>
</gene>
<dbReference type="SUPFAM" id="SSF48613">
    <property type="entry name" value="Heme oxygenase-like"/>
    <property type="match status" value="1"/>
</dbReference>
<dbReference type="Gene3D" id="1.20.910.10">
    <property type="entry name" value="Heme oxygenase-like"/>
    <property type="match status" value="1"/>
</dbReference>
<comment type="caution">
    <text evidence="1">The sequence shown here is derived from an EMBL/GenBank/DDBJ whole genome shotgun (WGS) entry which is preliminary data.</text>
</comment>
<dbReference type="RefSeq" id="WP_208131165.1">
    <property type="nucleotide sequence ID" value="NZ_BAABGQ010000008.1"/>
</dbReference>